<evidence type="ECO:0000313" key="3">
    <source>
        <dbReference type="EMBL" id="MBK1856036.1"/>
    </source>
</evidence>
<dbReference type="Proteomes" id="UP000634206">
    <property type="component" value="Unassembled WGS sequence"/>
</dbReference>
<accession>A0AAE2SD54</accession>
<keyword evidence="2" id="KW-1133">Transmembrane helix</keyword>
<dbReference type="InterPro" id="IPR012340">
    <property type="entry name" value="NA-bd_OB-fold"/>
</dbReference>
<dbReference type="RefSeq" id="WP_309490649.1">
    <property type="nucleotide sequence ID" value="NZ_JAENIG010000009.1"/>
</dbReference>
<feature type="compositionally biased region" description="Polar residues" evidence="1">
    <location>
        <begin position="47"/>
        <end position="69"/>
    </location>
</feature>
<feature type="region of interest" description="Disordered" evidence="1">
    <location>
        <begin position="1"/>
        <end position="76"/>
    </location>
</feature>
<gene>
    <name evidence="3" type="ORF">JIN83_13770</name>
</gene>
<dbReference type="AlphaFoldDB" id="A0AAE2SD54"/>
<evidence type="ECO:0000313" key="4">
    <source>
        <dbReference type="Proteomes" id="UP000634206"/>
    </source>
</evidence>
<protein>
    <submittedName>
        <fullName evidence="3">DUF1294 domain-containing protein</fullName>
    </submittedName>
</protein>
<keyword evidence="2" id="KW-0812">Transmembrane</keyword>
<organism evidence="3 4">
    <name type="scientific">Oceaniferula flava</name>
    <dbReference type="NCBI Taxonomy" id="2800421"/>
    <lineage>
        <taxon>Bacteria</taxon>
        <taxon>Pseudomonadati</taxon>
        <taxon>Verrucomicrobiota</taxon>
        <taxon>Verrucomicrobiia</taxon>
        <taxon>Verrucomicrobiales</taxon>
        <taxon>Verrucomicrobiaceae</taxon>
        <taxon>Oceaniferula</taxon>
    </lineage>
</organism>
<sequence>MPYPSLPGHRPPEELKPPAALRQPKAQPKPASRPAPQSRPATPRSANTAKPNKSGNPTSTSAPQATKPSHSARIHSWDHSKGYGFLRHGKKRLFLHRRDFAEHHKKPMPGDLIHFEEGQDAQGRPCAVQAYHHNDGGRLRAVHFIQLTVLILLPALALFKLATATGIHLAAPYAVALILSLITYLRYAKDKQSARAKAWRISESQLHFLSLIGGWPGAFLAQRKLRHKCSKPDFLAIFWLTLLTHQYLALDYLRHWQLTRSILARITEVS</sequence>
<keyword evidence="4" id="KW-1185">Reference proteome</keyword>
<dbReference type="SUPFAM" id="SSF50249">
    <property type="entry name" value="Nucleic acid-binding proteins"/>
    <property type="match status" value="1"/>
</dbReference>
<dbReference type="Gene3D" id="2.40.50.140">
    <property type="entry name" value="Nucleic acid-binding proteins"/>
    <property type="match status" value="1"/>
</dbReference>
<keyword evidence="2" id="KW-0472">Membrane</keyword>
<dbReference type="Pfam" id="PF06961">
    <property type="entry name" value="DUF1294"/>
    <property type="match status" value="1"/>
</dbReference>
<proteinExistence type="predicted"/>
<reference evidence="3" key="1">
    <citation type="submission" date="2021-01" db="EMBL/GenBank/DDBJ databases">
        <title>Modified the classification status of verrucomicrobia.</title>
        <authorList>
            <person name="Feng X."/>
        </authorList>
    </citation>
    <scope>NUCLEOTIDE SEQUENCE</scope>
    <source>
        <strain evidence="3">5K15</strain>
    </source>
</reference>
<feature type="transmembrane region" description="Helical" evidence="2">
    <location>
        <begin position="141"/>
        <end position="159"/>
    </location>
</feature>
<feature type="compositionally biased region" description="Low complexity" evidence="1">
    <location>
        <begin position="23"/>
        <end position="46"/>
    </location>
</feature>
<evidence type="ECO:0000256" key="1">
    <source>
        <dbReference type="SAM" id="MobiDB-lite"/>
    </source>
</evidence>
<feature type="transmembrane region" description="Helical" evidence="2">
    <location>
        <begin position="165"/>
        <end position="185"/>
    </location>
</feature>
<comment type="caution">
    <text evidence="3">The sequence shown here is derived from an EMBL/GenBank/DDBJ whole genome shotgun (WGS) entry which is preliminary data.</text>
</comment>
<dbReference type="EMBL" id="JAENIG010000009">
    <property type="protein sequence ID" value="MBK1856036.1"/>
    <property type="molecule type" value="Genomic_DNA"/>
</dbReference>
<name>A0AAE2SD54_9BACT</name>
<evidence type="ECO:0000256" key="2">
    <source>
        <dbReference type="SAM" id="Phobius"/>
    </source>
</evidence>
<dbReference type="InterPro" id="IPR010718">
    <property type="entry name" value="DUF1294"/>
</dbReference>